<evidence type="ECO:0008006" key="4">
    <source>
        <dbReference type="Google" id="ProtNLM"/>
    </source>
</evidence>
<keyword evidence="3" id="KW-1185">Reference proteome</keyword>
<proteinExistence type="predicted"/>
<dbReference type="Proteomes" id="UP001500979">
    <property type="component" value="Unassembled WGS sequence"/>
</dbReference>
<sequence length="107" mass="11586">MAGFDVDPAALRAAVEELKDQQKQLDRLSTQARRGIPSAELTAGDQATTQAREVLEKRAAEGPGSLAAAARDLRDTLAKKIEAFEQTLKQYELDDTTAAEDARRVSS</sequence>
<accession>A0ABN3VKR8</accession>
<gene>
    <name evidence="2" type="ORF">GCM10010470_58040</name>
</gene>
<reference evidence="2 3" key="1">
    <citation type="journal article" date="2019" name="Int. J. Syst. Evol. Microbiol.">
        <title>The Global Catalogue of Microorganisms (GCM) 10K type strain sequencing project: providing services to taxonomists for standard genome sequencing and annotation.</title>
        <authorList>
            <consortium name="The Broad Institute Genomics Platform"/>
            <consortium name="The Broad Institute Genome Sequencing Center for Infectious Disease"/>
            <person name="Wu L."/>
            <person name="Ma J."/>
        </authorList>
    </citation>
    <scope>NUCLEOTIDE SEQUENCE [LARGE SCALE GENOMIC DNA]</scope>
    <source>
        <strain evidence="2 3">JCM 9383</strain>
    </source>
</reference>
<comment type="caution">
    <text evidence="2">The sequence shown here is derived from an EMBL/GenBank/DDBJ whole genome shotgun (WGS) entry which is preliminary data.</text>
</comment>
<dbReference type="EMBL" id="BAAAUX010000029">
    <property type="protein sequence ID" value="GAA2815001.1"/>
    <property type="molecule type" value="Genomic_DNA"/>
</dbReference>
<organism evidence="2 3">
    <name type="scientific">Saccharopolyspora taberi</name>
    <dbReference type="NCBI Taxonomy" id="60895"/>
    <lineage>
        <taxon>Bacteria</taxon>
        <taxon>Bacillati</taxon>
        <taxon>Actinomycetota</taxon>
        <taxon>Actinomycetes</taxon>
        <taxon>Pseudonocardiales</taxon>
        <taxon>Pseudonocardiaceae</taxon>
        <taxon>Saccharopolyspora</taxon>
    </lineage>
</organism>
<evidence type="ECO:0000313" key="2">
    <source>
        <dbReference type="EMBL" id="GAA2815001.1"/>
    </source>
</evidence>
<evidence type="ECO:0000256" key="1">
    <source>
        <dbReference type="SAM" id="MobiDB-lite"/>
    </source>
</evidence>
<feature type="region of interest" description="Disordered" evidence="1">
    <location>
        <begin position="24"/>
        <end position="49"/>
    </location>
</feature>
<protein>
    <recommendedName>
        <fullName evidence="4">PE family protein</fullName>
    </recommendedName>
</protein>
<dbReference type="RefSeq" id="WP_344685132.1">
    <property type="nucleotide sequence ID" value="NZ_BAAAUX010000029.1"/>
</dbReference>
<evidence type="ECO:0000313" key="3">
    <source>
        <dbReference type="Proteomes" id="UP001500979"/>
    </source>
</evidence>
<name>A0ABN3VKR8_9PSEU</name>